<sequence>MNSSCVILSTLMLAGILGNRVESIPEKENHNRDKNGTSGVQQYEHNAHTLQYEGCESVNSKTALKESFGATRLRPQPPVV</sequence>
<gene>
    <name evidence="2" type="ORF">Pan54_47650</name>
</gene>
<name>A0A5C5XPL3_9PLAN</name>
<reference evidence="2 3" key="1">
    <citation type="submission" date="2019-02" db="EMBL/GenBank/DDBJ databases">
        <title>Deep-cultivation of Planctomycetes and their phenomic and genomic characterization uncovers novel biology.</title>
        <authorList>
            <person name="Wiegand S."/>
            <person name="Jogler M."/>
            <person name="Boedeker C."/>
            <person name="Pinto D."/>
            <person name="Vollmers J."/>
            <person name="Rivas-Marin E."/>
            <person name="Kohn T."/>
            <person name="Peeters S.H."/>
            <person name="Heuer A."/>
            <person name="Rast P."/>
            <person name="Oberbeckmann S."/>
            <person name="Bunk B."/>
            <person name="Jeske O."/>
            <person name="Meyerdierks A."/>
            <person name="Storesund J.E."/>
            <person name="Kallscheuer N."/>
            <person name="Luecker S."/>
            <person name="Lage O.M."/>
            <person name="Pohl T."/>
            <person name="Merkel B.J."/>
            <person name="Hornburger P."/>
            <person name="Mueller R.-W."/>
            <person name="Bruemmer F."/>
            <person name="Labrenz M."/>
            <person name="Spormann A.M."/>
            <person name="Op Den Camp H."/>
            <person name="Overmann J."/>
            <person name="Amann R."/>
            <person name="Jetten M.S.M."/>
            <person name="Mascher T."/>
            <person name="Medema M.H."/>
            <person name="Devos D.P."/>
            <person name="Kaster A.-K."/>
            <person name="Ovreas L."/>
            <person name="Rohde M."/>
            <person name="Galperin M.Y."/>
            <person name="Jogler C."/>
        </authorList>
    </citation>
    <scope>NUCLEOTIDE SEQUENCE [LARGE SCALE GENOMIC DNA]</scope>
    <source>
        <strain evidence="2 3">Pan54</strain>
    </source>
</reference>
<evidence type="ECO:0000313" key="3">
    <source>
        <dbReference type="Proteomes" id="UP000316095"/>
    </source>
</evidence>
<accession>A0A5C5XPL3</accession>
<proteinExistence type="predicted"/>
<feature type="compositionally biased region" description="Basic and acidic residues" evidence="1">
    <location>
        <begin position="23"/>
        <end position="35"/>
    </location>
</feature>
<protein>
    <submittedName>
        <fullName evidence="2">Uncharacterized protein</fullName>
    </submittedName>
</protein>
<dbReference type="AlphaFoldDB" id="A0A5C5XPL3"/>
<dbReference type="Proteomes" id="UP000316095">
    <property type="component" value="Unassembled WGS sequence"/>
</dbReference>
<organism evidence="2 3">
    <name type="scientific">Rubinisphaera italica</name>
    <dbReference type="NCBI Taxonomy" id="2527969"/>
    <lineage>
        <taxon>Bacteria</taxon>
        <taxon>Pseudomonadati</taxon>
        <taxon>Planctomycetota</taxon>
        <taxon>Planctomycetia</taxon>
        <taxon>Planctomycetales</taxon>
        <taxon>Planctomycetaceae</taxon>
        <taxon>Rubinisphaera</taxon>
    </lineage>
</organism>
<evidence type="ECO:0000313" key="2">
    <source>
        <dbReference type="EMBL" id="TWT64005.1"/>
    </source>
</evidence>
<feature type="region of interest" description="Disordered" evidence="1">
    <location>
        <begin position="23"/>
        <end position="43"/>
    </location>
</feature>
<evidence type="ECO:0000256" key="1">
    <source>
        <dbReference type="SAM" id="MobiDB-lite"/>
    </source>
</evidence>
<keyword evidence="3" id="KW-1185">Reference proteome</keyword>
<comment type="caution">
    <text evidence="2">The sequence shown here is derived from an EMBL/GenBank/DDBJ whole genome shotgun (WGS) entry which is preliminary data.</text>
</comment>
<dbReference type="EMBL" id="SJPG01000001">
    <property type="protein sequence ID" value="TWT64005.1"/>
    <property type="molecule type" value="Genomic_DNA"/>
</dbReference>